<dbReference type="InterPro" id="IPR003710">
    <property type="entry name" value="ApbA"/>
</dbReference>
<dbReference type="Gene3D" id="3.40.50.720">
    <property type="entry name" value="NAD(P)-binding Rossmann-like Domain"/>
    <property type="match status" value="1"/>
</dbReference>
<dbReference type="InterPro" id="IPR013752">
    <property type="entry name" value="KPA_reductase"/>
</dbReference>
<proteinExistence type="inferred from homology"/>
<keyword evidence="3 4" id="KW-0560">Oxidoreductase</keyword>
<dbReference type="SUPFAM" id="SSF51735">
    <property type="entry name" value="NAD(P)-binding Rossmann-fold domains"/>
    <property type="match status" value="1"/>
</dbReference>
<evidence type="ECO:0000313" key="8">
    <source>
        <dbReference type="Proteomes" id="UP001623041"/>
    </source>
</evidence>
<dbReference type="InterPro" id="IPR013328">
    <property type="entry name" value="6PGD_dom2"/>
</dbReference>
<evidence type="ECO:0000259" key="5">
    <source>
        <dbReference type="Pfam" id="PF02558"/>
    </source>
</evidence>
<dbReference type="InterPro" id="IPR008927">
    <property type="entry name" value="6-PGluconate_DH-like_C_sf"/>
</dbReference>
<evidence type="ECO:0000313" key="7">
    <source>
        <dbReference type="EMBL" id="MFK9091089.1"/>
    </source>
</evidence>
<keyword evidence="2 4" id="KW-0521">NADP</keyword>
<dbReference type="InterPro" id="IPR036291">
    <property type="entry name" value="NAD(P)-bd_dom_sf"/>
</dbReference>
<dbReference type="EC" id="1.1.1.169" evidence="4"/>
<comment type="caution">
    <text evidence="7">The sequence shown here is derived from an EMBL/GenBank/DDBJ whole genome shotgun (WGS) entry which is preliminary data.</text>
</comment>
<evidence type="ECO:0000256" key="2">
    <source>
        <dbReference type="ARBA" id="ARBA00022857"/>
    </source>
</evidence>
<dbReference type="InterPro" id="IPR013332">
    <property type="entry name" value="KPR_N"/>
</dbReference>
<organism evidence="7 8">
    <name type="scientific">Bacillus salipaludis</name>
    <dbReference type="NCBI Taxonomy" id="2547811"/>
    <lineage>
        <taxon>Bacteria</taxon>
        <taxon>Bacillati</taxon>
        <taxon>Bacillota</taxon>
        <taxon>Bacilli</taxon>
        <taxon>Bacillales</taxon>
        <taxon>Bacillaceae</taxon>
        <taxon>Bacillus</taxon>
    </lineage>
</organism>
<dbReference type="Pfam" id="PF02558">
    <property type="entry name" value="ApbA"/>
    <property type="match status" value="1"/>
</dbReference>
<dbReference type="SUPFAM" id="SSF48179">
    <property type="entry name" value="6-phosphogluconate dehydrogenase C-terminal domain-like"/>
    <property type="match status" value="1"/>
</dbReference>
<protein>
    <recommendedName>
        <fullName evidence="4">2-dehydropantoate 2-reductase</fullName>
        <ecNumber evidence="4">1.1.1.169</ecNumber>
    </recommendedName>
    <alternativeName>
        <fullName evidence="4">Ketopantoate reductase</fullName>
    </alternativeName>
</protein>
<evidence type="ECO:0000256" key="4">
    <source>
        <dbReference type="RuleBase" id="RU362068"/>
    </source>
</evidence>
<keyword evidence="8" id="KW-1185">Reference proteome</keyword>
<dbReference type="Pfam" id="PF08546">
    <property type="entry name" value="ApbA_C"/>
    <property type="match status" value="1"/>
</dbReference>
<dbReference type="Proteomes" id="UP001623041">
    <property type="component" value="Unassembled WGS sequence"/>
</dbReference>
<evidence type="ECO:0000256" key="3">
    <source>
        <dbReference type="ARBA" id="ARBA00023002"/>
    </source>
</evidence>
<reference evidence="7 8" key="1">
    <citation type="submission" date="2024-11" db="EMBL/GenBank/DDBJ databases">
        <authorList>
            <person name="Lucas J.A."/>
        </authorList>
    </citation>
    <scope>NUCLEOTIDE SEQUENCE [LARGE SCALE GENOMIC DNA]</scope>
    <source>
        <strain evidence="7 8">Z 5.4</strain>
    </source>
</reference>
<sequence>MKVLVVGAGAVGGYFGGRLLEKGIDVTFLVREGRRKQLEETGLVIESIHGNVTLSPKTILAGEETSPFDLIILSTKAYHLEGAIESFRQYVSKETAILPLLNGMLHFDKLAVQFGEERVIGGLCFIESTLDMDGRVIQTSPKHDLVFGERSGERTERIVKIEEAFNGTKIGYRLSDNINQDLWNKYLFISTMSGITTLMRSPIGPIREELNGRVAIVKLLEEIVAVMKRVGAPLPENIPTLQMIQIDSLAYPMKSSMQRDMEKLFQVEADHLHGYLVEIAKKEMISAPVLEVVYANLKVYEKQLS</sequence>
<feature type="domain" description="Ketopantoate reductase N-terminal" evidence="5">
    <location>
        <begin position="3"/>
        <end position="151"/>
    </location>
</feature>
<keyword evidence="4" id="KW-0566">Pantothenate biosynthesis</keyword>
<comment type="function">
    <text evidence="4">Catalyzes the NADPH-dependent reduction of ketopantoate into pantoic acid.</text>
</comment>
<accession>A0ABW8RE77</accession>
<dbReference type="NCBIfam" id="TIGR00745">
    <property type="entry name" value="apbA_panE"/>
    <property type="match status" value="1"/>
</dbReference>
<feature type="domain" description="Ketopantoate reductase C-terminal" evidence="6">
    <location>
        <begin position="177"/>
        <end position="301"/>
    </location>
</feature>
<comment type="similarity">
    <text evidence="1 4">Belongs to the ketopantoate reductase family.</text>
</comment>
<comment type="catalytic activity">
    <reaction evidence="4">
        <text>(R)-pantoate + NADP(+) = 2-dehydropantoate + NADPH + H(+)</text>
        <dbReference type="Rhea" id="RHEA:16233"/>
        <dbReference type="ChEBI" id="CHEBI:11561"/>
        <dbReference type="ChEBI" id="CHEBI:15378"/>
        <dbReference type="ChEBI" id="CHEBI:15980"/>
        <dbReference type="ChEBI" id="CHEBI:57783"/>
        <dbReference type="ChEBI" id="CHEBI:58349"/>
        <dbReference type="EC" id="1.1.1.169"/>
    </reaction>
</comment>
<evidence type="ECO:0000259" key="6">
    <source>
        <dbReference type="Pfam" id="PF08546"/>
    </source>
</evidence>
<dbReference type="EMBL" id="JBJHQH010000003">
    <property type="protein sequence ID" value="MFK9091089.1"/>
    <property type="molecule type" value="Genomic_DNA"/>
</dbReference>
<dbReference type="PANTHER" id="PTHR21708">
    <property type="entry name" value="PROBABLE 2-DEHYDROPANTOATE 2-REDUCTASE"/>
    <property type="match status" value="1"/>
</dbReference>
<gene>
    <name evidence="7" type="ORF">ACJEBI_06315</name>
</gene>
<name>A0ABW8RE77_9BACI</name>
<dbReference type="RefSeq" id="WP_406579765.1">
    <property type="nucleotide sequence ID" value="NZ_JBJHQH010000003.1"/>
</dbReference>
<comment type="pathway">
    <text evidence="4">Cofactor biosynthesis; (R)-pantothenate biosynthesis; (R)-pantoate from 3-methyl-2-oxobutanoate: step 2/2.</text>
</comment>
<dbReference type="PANTHER" id="PTHR21708:SF26">
    <property type="entry name" value="2-DEHYDROPANTOATE 2-REDUCTASE"/>
    <property type="match status" value="1"/>
</dbReference>
<evidence type="ECO:0000256" key="1">
    <source>
        <dbReference type="ARBA" id="ARBA00007870"/>
    </source>
</evidence>
<dbReference type="InterPro" id="IPR051402">
    <property type="entry name" value="KPR-Related"/>
</dbReference>
<dbReference type="Gene3D" id="1.10.1040.10">
    <property type="entry name" value="N-(1-d-carboxylethyl)-l-norvaline Dehydrogenase, domain 2"/>
    <property type="match status" value="1"/>
</dbReference>